<gene>
    <name evidence="1" type="ORF">N8T08_003094</name>
</gene>
<comment type="caution">
    <text evidence="1">The sequence shown here is derived from an EMBL/GenBank/DDBJ whole genome shotgun (WGS) entry which is preliminary data.</text>
</comment>
<evidence type="ECO:0000313" key="1">
    <source>
        <dbReference type="EMBL" id="KAK1146307.1"/>
    </source>
</evidence>
<dbReference type="EMBL" id="JAOPJF010000018">
    <property type="protein sequence ID" value="KAK1146307.1"/>
    <property type="molecule type" value="Genomic_DNA"/>
</dbReference>
<reference evidence="1 2" key="1">
    <citation type="journal article" date="2023" name="ACS Omega">
        <title>Identification of the Neoaspergillic Acid Biosynthesis Gene Cluster by Establishing an In Vitro CRISPR-Ribonucleoprotein Genetic System in Aspergillus melleus.</title>
        <authorList>
            <person name="Yuan B."/>
            <person name="Grau M.F."/>
            <person name="Murata R.M."/>
            <person name="Torok T."/>
            <person name="Venkateswaran K."/>
            <person name="Stajich J.E."/>
            <person name="Wang C.C.C."/>
        </authorList>
    </citation>
    <scope>NUCLEOTIDE SEQUENCE [LARGE SCALE GENOMIC DNA]</scope>
    <source>
        <strain evidence="1 2">IMV 1140</strain>
    </source>
</reference>
<sequence>MWLAEGGNVGLVFLYGAEILGGTNEVRAPSFVYSGNGGRQTKVATFAGREDTKAPGSSIIGCIHGYRNGNGWYVQICEHTVKLGLRTDIKIVIVIGSRS</sequence>
<organism evidence="1 2">
    <name type="scientific">Aspergillus melleus</name>
    <dbReference type="NCBI Taxonomy" id="138277"/>
    <lineage>
        <taxon>Eukaryota</taxon>
        <taxon>Fungi</taxon>
        <taxon>Dikarya</taxon>
        <taxon>Ascomycota</taxon>
        <taxon>Pezizomycotina</taxon>
        <taxon>Eurotiomycetes</taxon>
        <taxon>Eurotiomycetidae</taxon>
        <taxon>Eurotiales</taxon>
        <taxon>Aspergillaceae</taxon>
        <taxon>Aspergillus</taxon>
        <taxon>Aspergillus subgen. Circumdati</taxon>
    </lineage>
</organism>
<name>A0ACC3B7H2_9EURO</name>
<protein>
    <submittedName>
        <fullName evidence="1">Uncharacterized protein</fullName>
    </submittedName>
</protein>
<evidence type="ECO:0000313" key="2">
    <source>
        <dbReference type="Proteomes" id="UP001177260"/>
    </source>
</evidence>
<dbReference type="Proteomes" id="UP001177260">
    <property type="component" value="Unassembled WGS sequence"/>
</dbReference>
<keyword evidence="2" id="KW-1185">Reference proteome</keyword>
<proteinExistence type="predicted"/>
<accession>A0ACC3B7H2</accession>